<evidence type="ECO:0000313" key="4">
    <source>
        <dbReference type="Proteomes" id="UP000298787"/>
    </source>
</evidence>
<dbReference type="AlphaFoldDB" id="A0A4U5UZK2"/>
<sequence length="102" mass="11030">MKMKKSAFGQHHASSAWRVEYFSLAHGKKAKEVATDETPVNNSQIASGDRSQPMNPVTSALISGVVILGGVSVCFFLLSLHLLQRSRLPSTTASGVWNPSFK</sequence>
<keyword evidence="4" id="KW-1185">Reference proteome</keyword>
<keyword evidence="2" id="KW-1133">Transmembrane helix</keyword>
<feature type="compositionally biased region" description="Polar residues" evidence="1">
    <location>
        <begin position="38"/>
        <end position="54"/>
    </location>
</feature>
<protein>
    <submittedName>
        <fullName evidence="3">Zona pellucida-like domain-containing protein 1</fullName>
    </submittedName>
</protein>
<accession>A0A4U5UZK2</accession>
<gene>
    <name evidence="3" type="ORF">D9C73_014948</name>
</gene>
<feature type="transmembrane region" description="Helical" evidence="2">
    <location>
        <begin position="60"/>
        <end position="83"/>
    </location>
</feature>
<keyword evidence="2" id="KW-0812">Transmembrane</keyword>
<dbReference type="Proteomes" id="UP000298787">
    <property type="component" value="Chromosome 13"/>
</dbReference>
<evidence type="ECO:0000256" key="2">
    <source>
        <dbReference type="SAM" id="Phobius"/>
    </source>
</evidence>
<evidence type="ECO:0000313" key="3">
    <source>
        <dbReference type="EMBL" id="TKS80844.1"/>
    </source>
</evidence>
<organism evidence="3 4">
    <name type="scientific">Collichthys lucidus</name>
    <name type="common">Big head croaker</name>
    <name type="synonym">Sciaena lucida</name>
    <dbReference type="NCBI Taxonomy" id="240159"/>
    <lineage>
        <taxon>Eukaryota</taxon>
        <taxon>Metazoa</taxon>
        <taxon>Chordata</taxon>
        <taxon>Craniata</taxon>
        <taxon>Vertebrata</taxon>
        <taxon>Euteleostomi</taxon>
        <taxon>Actinopterygii</taxon>
        <taxon>Neopterygii</taxon>
        <taxon>Teleostei</taxon>
        <taxon>Neoteleostei</taxon>
        <taxon>Acanthomorphata</taxon>
        <taxon>Eupercaria</taxon>
        <taxon>Sciaenidae</taxon>
        <taxon>Collichthys</taxon>
    </lineage>
</organism>
<proteinExistence type="predicted"/>
<dbReference type="STRING" id="240159.A0A4U5UZK2"/>
<name>A0A4U5UZK2_COLLU</name>
<reference evidence="3 4" key="1">
    <citation type="submission" date="2019-01" db="EMBL/GenBank/DDBJ databases">
        <title>Genome Assembly of Collichthys lucidus.</title>
        <authorList>
            <person name="Cai M."/>
            <person name="Xiao S."/>
        </authorList>
    </citation>
    <scope>NUCLEOTIDE SEQUENCE [LARGE SCALE GENOMIC DNA]</scope>
    <source>
        <strain evidence="3">JT15FE1705JMU</strain>
        <tissue evidence="3">Muscle</tissue>
    </source>
</reference>
<evidence type="ECO:0000256" key="1">
    <source>
        <dbReference type="SAM" id="MobiDB-lite"/>
    </source>
</evidence>
<feature type="region of interest" description="Disordered" evidence="1">
    <location>
        <begin position="31"/>
        <end position="54"/>
    </location>
</feature>
<keyword evidence="2" id="KW-0472">Membrane</keyword>
<dbReference type="EMBL" id="CM014090">
    <property type="protein sequence ID" value="TKS80844.1"/>
    <property type="molecule type" value="Genomic_DNA"/>
</dbReference>